<name>A0A6A5Z238_9PLEO</name>
<keyword evidence="1" id="KW-0732">Signal</keyword>
<organism evidence="4 5">
    <name type="scientific">Lophiotrema nucula</name>
    <dbReference type="NCBI Taxonomy" id="690887"/>
    <lineage>
        <taxon>Eukaryota</taxon>
        <taxon>Fungi</taxon>
        <taxon>Dikarya</taxon>
        <taxon>Ascomycota</taxon>
        <taxon>Pezizomycotina</taxon>
        <taxon>Dothideomycetes</taxon>
        <taxon>Pleosporomycetidae</taxon>
        <taxon>Pleosporales</taxon>
        <taxon>Lophiotremataceae</taxon>
        <taxon>Lophiotrema</taxon>
    </lineage>
</organism>
<dbReference type="InterPro" id="IPR037050">
    <property type="entry name" value="DUF1254_sf"/>
</dbReference>
<dbReference type="InterPro" id="IPR010679">
    <property type="entry name" value="DUF1254"/>
</dbReference>
<evidence type="ECO:0000313" key="4">
    <source>
        <dbReference type="EMBL" id="KAF2113502.1"/>
    </source>
</evidence>
<feature type="chain" id="PRO_5025413452" description="DUF1254 domain-containing protein" evidence="1">
    <location>
        <begin position="22"/>
        <end position="481"/>
    </location>
</feature>
<gene>
    <name evidence="4" type="ORF">BDV96DRAFT_577898</name>
</gene>
<dbReference type="AlphaFoldDB" id="A0A6A5Z238"/>
<evidence type="ECO:0008006" key="6">
    <source>
        <dbReference type="Google" id="ProtNLM"/>
    </source>
</evidence>
<feature type="signal peptide" evidence="1">
    <location>
        <begin position="1"/>
        <end position="21"/>
    </location>
</feature>
<dbReference type="Gene3D" id="2.60.40.1610">
    <property type="entry name" value="Domain of unknown function DUF1254"/>
    <property type="match status" value="1"/>
</dbReference>
<dbReference type="Gene3D" id="2.60.120.600">
    <property type="entry name" value="Domain of unknown function DUF1214, C-terminal domain"/>
    <property type="match status" value="1"/>
</dbReference>
<dbReference type="OrthoDB" id="2018906at2759"/>
<keyword evidence="5" id="KW-1185">Reference proteome</keyword>
<dbReference type="PANTHER" id="PTHR36509">
    <property type="entry name" value="BLL3101 PROTEIN"/>
    <property type="match status" value="1"/>
</dbReference>
<dbReference type="Pfam" id="PF06863">
    <property type="entry name" value="DUF1254"/>
    <property type="match status" value="1"/>
</dbReference>
<accession>A0A6A5Z238</accession>
<sequence>MMDFLTICAVILAFPVSSVLSQCLTTECAQNALALAYAYGFPLYAYGLYVRRYGNVTTNTLYHQRALTGAQFTGVVRPNADTVYSTTFVDLSENDLELEVPDFGDRYWVWPFSDAYANDVANIGSISNSTPGKYLVRYDQTNVGVQTEKVKGDYKAYLNIPTPYGIAITRILVKSELNDIEAVNDLQDQLNITLVPRYSPPVAPAFNLSLFNNTAFVPSANNSLAQAVLSLTAALAPYNEPEAPQDRTWVPQLLTNAGINLANNTWTQPSDTNLTAAQAAANASYNALSTLPSYTIDLGNNWTSTASSIQGDFGSYYQARYRTAVVGYLALTAEQVIYPSFPNLDIPADGAVLFQFSAKPKIKQGGFWSLTVYNSDQYLVSNTLNRYAIGDRSNLTYSDGTLVYGNGTDDADGPLEVLLQPNDIVPPTNWTGNWLPAPDGGGVVSVTLRWYGPEDSMTNGDYVYPKVTLIDAIRGENATTK</sequence>
<protein>
    <recommendedName>
        <fullName evidence="6">DUF1254 domain-containing protein</fullName>
    </recommendedName>
</protein>
<dbReference type="SUPFAM" id="SSF160935">
    <property type="entry name" value="VPA0735-like"/>
    <property type="match status" value="1"/>
</dbReference>
<evidence type="ECO:0000259" key="2">
    <source>
        <dbReference type="Pfam" id="PF06742"/>
    </source>
</evidence>
<dbReference type="Proteomes" id="UP000799770">
    <property type="component" value="Unassembled WGS sequence"/>
</dbReference>
<feature type="domain" description="DUF1254" evidence="3">
    <location>
        <begin position="59"/>
        <end position="193"/>
    </location>
</feature>
<evidence type="ECO:0000259" key="3">
    <source>
        <dbReference type="Pfam" id="PF06863"/>
    </source>
</evidence>
<dbReference type="Pfam" id="PF06742">
    <property type="entry name" value="DUF1214"/>
    <property type="match status" value="1"/>
</dbReference>
<evidence type="ECO:0000313" key="5">
    <source>
        <dbReference type="Proteomes" id="UP000799770"/>
    </source>
</evidence>
<dbReference type="PANTHER" id="PTHR36509:SF2">
    <property type="entry name" value="BLL3101 PROTEIN"/>
    <property type="match status" value="1"/>
</dbReference>
<dbReference type="InterPro" id="IPR037049">
    <property type="entry name" value="DUF1214_C_sf"/>
</dbReference>
<evidence type="ECO:0000256" key="1">
    <source>
        <dbReference type="SAM" id="SignalP"/>
    </source>
</evidence>
<feature type="domain" description="DUF1214" evidence="2">
    <location>
        <begin position="359"/>
        <end position="454"/>
    </location>
</feature>
<dbReference type="EMBL" id="ML977327">
    <property type="protein sequence ID" value="KAF2113502.1"/>
    <property type="molecule type" value="Genomic_DNA"/>
</dbReference>
<dbReference type="InterPro" id="IPR010621">
    <property type="entry name" value="DUF1214"/>
</dbReference>
<reference evidence="4" key="1">
    <citation type="journal article" date="2020" name="Stud. Mycol.">
        <title>101 Dothideomycetes genomes: a test case for predicting lifestyles and emergence of pathogens.</title>
        <authorList>
            <person name="Haridas S."/>
            <person name="Albert R."/>
            <person name="Binder M."/>
            <person name="Bloem J."/>
            <person name="Labutti K."/>
            <person name="Salamov A."/>
            <person name="Andreopoulos B."/>
            <person name="Baker S."/>
            <person name="Barry K."/>
            <person name="Bills G."/>
            <person name="Bluhm B."/>
            <person name="Cannon C."/>
            <person name="Castanera R."/>
            <person name="Culley D."/>
            <person name="Daum C."/>
            <person name="Ezra D."/>
            <person name="Gonzalez J."/>
            <person name="Henrissat B."/>
            <person name="Kuo A."/>
            <person name="Liang C."/>
            <person name="Lipzen A."/>
            <person name="Lutzoni F."/>
            <person name="Magnuson J."/>
            <person name="Mondo S."/>
            <person name="Nolan M."/>
            <person name="Ohm R."/>
            <person name="Pangilinan J."/>
            <person name="Park H.-J."/>
            <person name="Ramirez L."/>
            <person name="Alfaro M."/>
            <person name="Sun H."/>
            <person name="Tritt A."/>
            <person name="Yoshinaga Y."/>
            <person name="Zwiers L.-H."/>
            <person name="Turgeon B."/>
            <person name="Goodwin S."/>
            <person name="Spatafora J."/>
            <person name="Crous P."/>
            <person name="Grigoriev I."/>
        </authorList>
    </citation>
    <scope>NUCLEOTIDE SEQUENCE</scope>
    <source>
        <strain evidence="4">CBS 627.86</strain>
    </source>
</reference>
<proteinExistence type="predicted"/>